<dbReference type="AlphaFoldDB" id="A0A1M7ZWQ7"/>
<feature type="domain" description="Glycosyl transferase family 1" evidence="2">
    <location>
        <begin position="218"/>
        <end position="377"/>
    </location>
</feature>
<dbReference type="GO" id="GO:0016757">
    <property type="term" value="F:glycosyltransferase activity"/>
    <property type="evidence" value="ECO:0007669"/>
    <property type="project" value="InterPro"/>
</dbReference>
<dbReference type="GO" id="GO:0009103">
    <property type="term" value="P:lipopolysaccharide biosynthetic process"/>
    <property type="evidence" value="ECO:0007669"/>
    <property type="project" value="TreeGrafter"/>
</dbReference>
<dbReference type="Proteomes" id="UP000184611">
    <property type="component" value="Unassembled WGS sequence"/>
</dbReference>
<name>A0A1M7ZWQ7_9FLAO</name>
<dbReference type="RefSeq" id="WP_073583260.1">
    <property type="nucleotide sequence ID" value="NZ_CBCSEA010000016.1"/>
</dbReference>
<accession>A0A1M7ZWQ7</accession>
<keyword evidence="4" id="KW-1185">Reference proteome</keyword>
<gene>
    <name evidence="3" type="ORF">SAMN05443547_1659</name>
</gene>
<evidence type="ECO:0000256" key="1">
    <source>
        <dbReference type="ARBA" id="ARBA00022679"/>
    </source>
</evidence>
<organism evidence="3 4">
    <name type="scientific">Flavobacterium cucumis</name>
    <dbReference type="NCBI Taxonomy" id="416016"/>
    <lineage>
        <taxon>Bacteria</taxon>
        <taxon>Pseudomonadati</taxon>
        <taxon>Bacteroidota</taxon>
        <taxon>Flavobacteriia</taxon>
        <taxon>Flavobacteriales</taxon>
        <taxon>Flavobacteriaceae</taxon>
        <taxon>Flavobacterium</taxon>
    </lineage>
</organism>
<dbReference type="OrthoDB" id="9790710at2"/>
<sequence>MTMQTLFLCGIYPQPHKVDIFKNSKRGYQFAAQNLQEALVEGFIQNKINISIVTIPFLSTFPLGYRKPIVKYDFSKFNGIVSTKCTSFVNIPFLQQFLSTAKKDVFEWCRSHNGNKHILVYSLNSNLMDIAIKAKKRFKDVELTVIVPDLPEYMGSNPIYNALGLKERNIKWIYNNISYFNNFVLLSEAMSVPLGLDNHEFVVMEGIFNSNSQVIENFEFEADTKVVLYTGALSQKYGIDNLIEAFLLIPDSSYRLVICGDGDAKEMVQEKALTDNRILYLGKVSHESILAIQKKASLLVNPRTPEGEYTKFSFPSKTMEYFASGRPVLMYKLPGVPIEYFDYCYTLDELTIDALSKKISYILSLPTEVNERIGRKASDFILREKNPKNQVIKIVELINRA</sequence>
<dbReference type="InterPro" id="IPR001296">
    <property type="entry name" value="Glyco_trans_1"/>
</dbReference>
<keyword evidence="1 3" id="KW-0808">Transferase</keyword>
<dbReference type="SUPFAM" id="SSF53756">
    <property type="entry name" value="UDP-Glycosyltransferase/glycogen phosphorylase"/>
    <property type="match status" value="1"/>
</dbReference>
<protein>
    <submittedName>
        <fullName evidence="3">Glycosyltransferase involved in cell wall bisynthesis</fullName>
    </submittedName>
</protein>
<evidence type="ECO:0000259" key="2">
    <source>
        <dbReference type="Pfam" id="PF00534"/>
    </source>
</evidence>
<dbReference type="EMBL" id="FRYK01000002">
    <property type="protein sequence ID" value="SHO73302.1"/>
    <property type="molecule type" value="Genomic_DNA"/>
</dbReference>
<evidence type="ECO:0000313" key="3">
    <source>
        <dbReference type="EMBL" id="SHO73302.1"/>
    </source>
</evidence>
<dbReference type="STRING" id="416016.SAMN05443547_1659"/>
<proteinExistence type="predicted"/>
<evidence type="ECO:0000313" key="4">
    <source>
        <dbReference type="Proteomes" id="UP000184611"/>
    </source>
</evidence>
<dbReference type="Pfam" id="PF00534">
    <property type="entry name" value="Glycos_transf_1"/>
    <property type="match status" value="1"/>
</dbReference>
<dbReference type="PANTHER" id="PTHR46401:SF2">
    <property type="entry name" value="GLYCOSYLTRANSFERASE WBBK-RELATED"/>
    <property type="match status" value="1"/>
</dbReference>
<dbReference type="PANTHER" id="PTHR46401">
    <property type="entry name" value="GLYCOSYLTRANSFERASE WBBK-RELATED"/>
    <property type="match status" value="1"/>
</dbReference>
<reference evidence="4" key="1">
    <citation type="submission" date="2016-12" db="EMBL/GenBank/DDBJ databases">
        <authorList>
            <person name="Varghese N."/>
            <person name="Submissions S."/>
        </authorList>
    </citation>
    <scope>NUCLEOTIDE SEQUENCE [LARGE SCALE GENOMIC DNA]</scope>
    <source>
        <strain evidence="4">DSM 18830</strain>
    </source>
</reference>
<dbReference type="Gene3D" id="3.40.50.2000">
    <property type="entry name" value="Glycogen Phosphorylase B"/>
    <property type="match status" value="1"/>
</dbReference>